<evidence type="ECO:0000313" key="3">
    <source>
        <dbReference type="Proteomes" id="UP000287033"/>
    </source>
</evidence>
<evidence type="ECO:0000256" key="1">
    <source>
        <dbReference type="SAM" id="MobiDB-lite"/>
    </source>
</evidence>
<feature type="non-terminal residue" evidence="2">
    <location>
        <position position="59"/>
    </location>
</feature>
<accession>A0A401TUX2</accession>
<comment type="caution">
    <text evidence="2">The sequence shown here is derived from an EMBL/GenBank/DDBJ whole genome shotgun (WGS) entry which is preliminary data.</text>
</comment>
<feature type="region of interest" description="Disordered" evidence="1">
    <location>
        <begin position="23"/>
        <end position="45"/>
    </location>
</feature>
<gene>
    <name evidence="2" type="ORF">chiPu_0030582</name>
</gene>
<sequence length="59" mass="6391">MSPTICRPICPLAGRAIPTSPAMPVRQAAPSLSAATPSRRRRQAWHCIRTPVSRLPITS</sequence>
<name>A0A401TUX2_CHIPU</name>
<dbReference type="Proteomes" id="UP000287033">
    <property type="component" value="Unassembled WGS sequence"/>
</dbReference>
<proteinExistence type="predicted"/>
<evidence type="ECO:0000313" key="2">
    <source>
        <dbReference type="EMBL" id="GCC46416.1"/>
    </source>
</evidence>
<keyword evidence="3" id="KW-1185">Reference proteome</keyword>
<organism evidence="2 3">
    <name type="scientific">Chiloscyllium punctatum</name>
    <name type="common">Brownbanded bambooshark</name>
    <name type="synonym">Hemiscyllium punctatum</name>
    <dbReference type="NCBI Taxonomy" id="137246"/>
    <lineage>
        <taxon>Eukaryota</taxon>
        <taxon>Metazoa</taxon>
        <taxon>Chordata</taxon>
        <taxon>Craniata</taxon>
        <taxon>Vertebrata</taxon>
        <taxon>Chondrichthyes</taxon>
        <taxon>Elasmobranchii</taxon>
        <taxon>Galeomorphii</taxon>
        <taxon>Galeoidea</taxon>
        <taxon>Orectolobiformes</taxon>
        <taxon>Hemiscylliidae</taxon>
        <taxon>Chiloscyllium</taxon>
    </lineage>
</organism>
<dbReference type="EMBL" id="BEZZ01187164">
    <property type="protein sequence ID" value="GCC46416.1"/>
    <property type="molecule type" value="Genomic_DNA"/>
</dbReference>
<dbReference type="AlphaFoldDB" id="A0A401TUX2"/>
<protein>
    <submittedName>
        <fullName evidence="2">Uncharacterized protein</fullName>
    </submittedName>
</protein>
<reference evidence="2 3" key="1">
    <citation type="journal article" date="2018" name="Nat. Ecol. Evol.">
        <title>Shark genomes provide insights into elasmobranch evolution and the origin of vertebrates.</title>
        <authorList>
            <person name="Hara Y"/>
            <person name="Yamaguchi K"/>
            <person name="Onimaru K"/>
            <person name="Kadota M"/>
            <person name="Koyanagi M"/>
            <person name="Keeley SD"/>
            <person name="Tatsumi K"/>
            <person name="Tanaka K"/>
            <person name="Motone F"/>
            <person name="Kageyama Y"/>
            <person name="Nozu R"/>
            <person name="Adachi N"/>
            <person name="Nishimura O"/>
            <person name="Nakagawa R"/>
            <person name="Tanegashima C"/>
            <person name="Kiyatake I"/>
            <person name="Matsumoto R"/>
            <person name="Murakumo K"/>
            <person name="Nishida K"/>
            <person name="Terakita A"/>
            <person name="Kuratani S"/>
            <person name="Sato K"/>
            <person name="Hyodo S Kuraku.S."/>
        </authorList>
    </citation>
    <scope>NUCLEOTIDE SEQUENCE [LARGE SCALE GENOMIC DNA]</scope>
</reference>